<keyword evidence="2" id="KW-1185">Reference proteome</keyword>
<evidence type="ECO:0000313" key="2">
    <source>
        <dbReference type="Proteomes" id="UP000765509"/>
    </source>
</evidence>
<accession>A0A9Q3BG73</accession>
<name>A0A9Q3BG73_9BASI</name>
<protein>
    <submittedName>
        <fullName evidence="1">Uncharacterized protein</fullName>
    </submittedName>
</protein>
<proteinExistence type="predicted"/>
<organism evidence="1 2">
    <name type="scientific">Austropuccinia psidii MF-1</name>
    <dbReference type="NCBI Taxonomy" id="1389203"/>
    <lineage>
        <taxon>Eukaryota</taxon>
        <taxon>Fungi</taxon>
        <taxon>Dikarya</taxon>
        <taxon>Basidiomycota</taxon>
        <taxon>Pucciniomycotina</taxon>
        <taxon>Pucciniomycetes</taxon>
        <taxon>Pucciniales</taxon>
        <taxon>Sphaerophragmiaceae</taxon>
        <taxon>Austropuccinia</taxon>
    </lineage>
</organism>
<dbReference type="EMBL" id="AVOT02000834">
    <property type="protein sequence ID" value="MBW0464630.1"/>
    <property type="molecule type" value="Genomic_DNA"/>
</dbReference>
<dbReference type="Proteomes" id="UP000765509">
    <property type="component" value="Unassembled WGS sequence"/>
</dbReference>
<reference evidence="1" key="1">
    <citation type="submission" date="2021-03" db="EMBL/GenBank/DDBJ databases">
        <title>Draft genome sequence of rust myrtle Austropuccinia psidii MF-1, a brazilian biotype.</title>
        <authorList>
            <person name="Quecine M.C."/>
            <person name="Pachon D.M.R."/>
            <person name="Bonatelli M.L."/>
            <person name="Correr F.H."/>
            <person name="Franceschini L.M."/>
            <person name="Leite T.F."/>
            <person name="Margarido G.R.A."/>
            <person name="Almeida C.A."/>
            <person name="Ferrarezi J.A."/>
            <person name="Labate C.A."/>
        </authorList>
    </citation>
    <scope>NUCLEOTIDE SEQUENCE</scope>
    <source>
        <strain evidence="1">MF-1</strain>
    </source>
</reference>
<gene>
    <name evidence="1" type="ORF">O181_004345</name>
</gene>
<sequence length="159" mass="18218">MIISVILSLSYDRPRRASCILKATLNLLIKSIISSSGDHPTPAFHIPQYLSIIFELLELGTLIENYIGCPQCFFLNGLTESVTAGQPHFQFHDEPNDQDPRCTQSLGKFIISFELQNQNTTNIKQKFLPTKHFIYQPFTNQLARFLHWAGIMEILHQNQ</sequence>
<comment type="caution">
    <text evidence="1">The sequence shown here is derived from an EMBL/GenBank/DDBJ whole genome shotgun (WGS) entry which is preliminary data.</text>
</comment>
<dbReference type="AlphaFoldDB" id="A0A9Q3BG73"/>
<evidence type="ECO:0000313" key="1">
    <source>
        <dbReference type="EMBL" id="MBW0464630.1"/>
    </source>
</evidence>